<keyword evidence="2 4" id="KW-0732">Signal</keyword>
<dbReference type="Pfam" id="PF03938">
    <property type="entry name" value="OmpH"/>
    <property type="match status" value="1"/>
</dbReference>
<keyword evidence="6" id="KW-1185">Reference proteome</keyword>
<gene>
    <name evidence="5" type="ORF">JIV24_11050</name>
</gene>
<sequence>MKFLKVLVVIAAVAFAGKVQAQDLKFGHVNIQQMVSELPEKISADAELQAEAQKLQEQLQVMEQDLGTKYNTYMAQRDTLPDLIRATKEKEIQDYQQRMQQYSQMAQQSLGQKEQQLLQPIIMKVQKAIDEVGQEQGLIYIFDISTQVVVYHSDKSMDCAPLVKAKLGVQ</sequence>
<feature type="signal peptide" evidence="4">
    <location>
        <begin position="1"/>
        <end position="21"/>
    </location>
</feature>
<comment type="similarity">
    <text evidence="1">Belongs to the Skp family.</text>
</comment>
<dbReference type="SUPFAM" id="SSF111384">
    <property type="entry name" value="OmpH-like"/>
    <property type="match status" value="1"/>
</dbReference>
<organism evidence="5 6">
    <name type="scientific">Carboxylicivirga marina</name>
    <dbReference type="NCBI Taxonomy" id="2800988"/>
    <lineage>
        <taxon>Bacteria</taxon>
        <taxon>Pseudomonadati</taxon>
        <taxon>Bacteroidota</taxon>
        <taxon>Bacteroidia</taxon>
        <taxon>Marinilabiliales</taxon>
        <taxon>Marinilabiliaceae</taxon>
        <taxon>Carboxylicivirga</taxon>
    </lineage>
</organism>
<comment type="caution">
    <text evidence="5">The sequence shown here is derived from an EMBL/GenBank/DDBJ whole genome shotgun (WGS) entry which is preliminary data.</text>
</comment>
<evidence type="ECO:0000256" key="3">
    <source>
        <dbReference type="SAM" id="Coils"/>
    </source>
</evidence>
<dbReference type="Proteomes" id="UP000605676">
    <property type="component" value="Unassembled WGS sequence"/>
</dbReference>
<protein>
    <submittedName>
        <fullName evidence="5">OmpH family outer membrane protein</fullName>
    </submittedName>
</protein>
<evidence type="ECO:0000256" key="1">
    <source>
        <dbReference type="ARBA" id="ARBA00009091"/>
    </source>
</evidence>
<feature type="coiled-coil region" evidence="3">
    <location>
        <begin position="45"/>
        <end position="112"/>
    </location>
</feature>
<dbReference type="PANTHER" id="PTHR35089">
    <property type="entry name" value="CHAPERONE PROTEIN SKP"/>
    <property type="match status" value="1"/>
</dbReference>
<feature type="chain" id="PRO_5046502649" evidence="4">
    <location>
        <begin position="22"/>
        <end position="170"/>
    </location>
</feature>
<dbReference type="Gene3D" id="3.30.910.20">
    <property type="entry name" value="Skp domain"/>
    <property type="match status" value="1"/>
</dbReference>
<proteinExistence type="inferred from homology"/>
<dbReference type="PANTHER" id="PTHR35089:SF1">
    <property type="entry name" value="CHAPERONE PROTEIN SKP"/>
    <property type="match status" value="1"/>
</dbReference>
<dbReference type="InterPro" id="IPR024930">
    <property type="entry name" value="Skp_dom_sf"/>
</dbReference>
<name>A0ABS1HJL4_9BACT</name>
<accession>A0ABS1HJL4</accession>
<evidence type="ECO:0000256" key="4">
    <source>
        <dbReference type="SAM" id="SignalP"/>
    </source>
</evidence>
<reference evidence="5 6" key="1">
    <citation type="submission" date="2021-01" db="EMBL/GenBank/DDBJ databases">
        <title>Carboxyliciviraga sp.nov., isolated from coastal sediments.</title>
        <authorList>
            <person name="Lu D."/>
            <person name="Zhang T."/>
        </authorList>
    </citation>
    <scope>NUCLEOTIDE SEQUENCE [LARGE SCALE GENOMIC DNA]</scope>
    <source>
        <strain evidence="5 6">N1Y132</strain>
    </source>
</reference>
<dbReference type="SMART" id="SM00935">
    <property type="entry name" value="OmpH"/>
    <property type="match status" value="1"/>
</dbReference>
<dbReference type="InterPro" id="IPR005632">
    <property type="entry name" value="Chaperone_Skp"/>
</dbReference>
<evidence type="ECO:0000313" key="6">
    <source>
        <dbReference type="Proteomes" id="UP000605676"/>
    </source>
</evidence>
<dbReference type="EMBL" id="JAENRR010000023">
    <property type="protein sequence ID" value="MBK3517870.1"/>
    <property type="molecule type" value="Genomic_DNA"/>
</dbReference>
<dbReference type="RefSeq" id="WP_200465098.1">
    <property type="nucleotide sequence ID" value="NZ_JAENRR010000023.1"/>
</dbReference>
<keyword evidence="3" id="KW-0175">Coiled coil</keyword>
<evidence type="ECO:0000256" key="2">
    <source>
        <dbReference type="ARBA" id="ARBA00022729"/>
    </source>
</evidence>
<evidence type="ECO:0000313" key="5">
    <source>
        <dbReference type="EMBL" id="MBK3517870.1"/>
    </source>
</evidence>